<dbReference type="Proteomes" id="UP001558613">
    <property type="component" value="Unassembled WGS sequence"/>
</dbReference>
<keyword evidence="2" id="KW-1185">Reference proteome</keyword>
<proteinExistence type="predicted"/>
<reference evidence="1 2" key="1">
    <citation type="submission" date="2023-09" db="EMBL/GenBank/DDBJ databases">
        <authorList>
            <person name="Wang M."/>
        </authorList>
    </citation>
    <scope>NUCLEOTIDE SEQUENCE [LARGE SCALE GENOMIC DNA]</scope>
    <source>
        <strain evidence="1">GT-2023</strain>
        <tissue evidence="1">Liver</tissue>
    </source>
</reference>
<comment type="caution">
    <text evidence="1">The sequence shown here is derived from an EMBL/GenBank/DDBJ whole genome shotgun (WGS) entry which is preliminary data.</text>
</comment>
<dbReference type="PANTHER" id="PTHR31025">
    <property type="entry name" value="SI:CH211-196P9.1-RELATED"/>
    <property type="match status" value="1"/>
</dbReference>
<name>A0ABR3L8E1_9TELE</name>
<sequence length="542" mass="60609">MDEWVSNLTESLRSIFSQEDVIKRVVEVIEDLGVCSAEDLKYVVADDLAGVLRPVETRKVIAYFKKIGMSNDSSSQASTLFEESSIGEDSFISDIDETVTSDNSTAASSSGLVMSMRCQVSPNVPGQASPIVPIQASPIVPIQTSPIIPSQASHIVPSQASFSSESGYSPNNSWHYNFIIPWSKLPSSTRQTLDNAQRPSAAERREVIRIVAAEVLTICKKPGKRHLVEIARQMVIRYPKSFRDEIEGQVVGAGFDSLVKQLMSRIDNIRRLQTPLAKRRSSVSGSAENVKKARKDAYGCINPDPNLPTEGDRRSLMEWPFLFQETGMRLHFRELTGIQIDDTFEESTATKFRRILRYFQFVQTDPSSQVGTILSQTLDGSDESCAAVLILLAHFKEQQDKLFVNVDDTAISTDVDTSKLPWTPCIVVCGNSPLTAKMFMVAVDQFIVNDQLSSFNSAFRMMFCSYYLHNIDYPVEIASTLEFLQRCIFKINPDRGTKVTRKEKGRQYAVNPRVLSLISKIANYELDRINAVMNSFLFLDAP</sequence>
<evidence type="ECO:0000313" key="2">
    <source>
        <dbReference type="Proteomes" id="UP001558613"/>
    </source>
</evidence>
<dbReference type="PANTHER" id="PTHR31025:SF22">
    <property type="entry name" value="IP13529P"/>
    <property type="match status" value="1"/>
</dbReference>
<evidence type="ECO:0000313" key="1">
    <source>
        <dbReference type="EMBL" id="KAL1249112.1"/>
    </source>
</evidence>
<dbReference type="EMBL" id="JAYMGO010000024">
    <property type="protein sequence ID" value="KAL1249112.1"/>
    <property type="molecule type" value="Genomic_DNA"/>
</dbReference>
<organism evidence="1 2">
    <name type="scientific">Cirrhinus molitorella</name>
    <name type="common">mud carp</name>
    <dbReference type="NCBI Taxonomy" id="172907"/>
    <lineage>
        <taxon>Eukaryota</taxon>
        <taxon>Metazoa</taxon>
        <taxon>Chordata</taxon>
        <taxon>Craniata</taxon>
        <taxon>Vertebrata</taxon>
        <taxon>Euteleostomi</taxon>
        <taxon>Actinopterygii</taxon>
        <taxon>Neopterygii</taxon>
        <taxon>Teleostei</taxon>
        <taxon>Ostariophysi</taxon>
        <taxon>Cypriniformes</taxon>
        <taxon>Cyprinidae</taxon>
        <taxon>Labeoninae</taxon>
        <taxon>Labeonini</taxon>
        <taxon>Cirrhinus</taxon>
    </lineage>
</organism>
<gene>
    <name evidence="1" type="ORF">QQF64_022430</name>
</gene>
<protein>
    <submittedName>
        <fullName evidence="1">Uncharacterized protein</fullName>
    </submittedName>
</protein>
<accession>A0ABR3L8E1</accession>